<dbReference type="AlphaFoldDB" id="A0A2U3IC60"/>
<dbReference type="RefSeq" id="WP_106857294.1">
    <property type="nucleotide sequence ID" value="NZ_OGTP01000023.1"/>
</dbReference>
<dbReference type="OrthoDB" id="9037938at2"/>
<protein>
    <submittedName>
        <fullName evidence="1">Uncharacterized protein</fullName>
    </submittedName>
</protein>
<gene>
    <name evidence="1" type="ORF">NOV72_04999</name>
</gene>
<sequence length="128" mass="14124">MDNSCEIKKTERYRPPELTSKLFLLLEVLLADAATDVELVARELGLRDEMRERLRRALDRVDCAQGVLEAIASGAAGVSGSGSHDGGADDGSEAMERIRTAVELLAENWPRDYADDAVELLILHELRM</sequence>
<keyword evidence="2" id="KW-1185">Reference proteome</keyword>
<dbReference type="EMBL" id="OGTP01000023">
    <property type="protein sequence ID" value="SPB17796.1"/>
    <property type="molecule type" value="Genomic_DNA"/>
</dbReference>
<evidence type="ECO:0000313" key="1">
    <source>
        <dbReference type="EMBL" id="SPB17796.1"/>
    </source>
</evidence>
<name>A0A2U3IC60_9BURK</name>
<dbReference type="Proteomes" id="UP000238169">
    <property type="component" value="Unassembled WGS sequence"/>
</dbReference>
<organism evidence="1 2">
    <name type="scientific">Caballeronia novacaledonica</name>
    <dbReference type="NCBI Taxonomy" id="1544861"/>
    <lineage>
        <taxon>Bacteria</taxon>
        <taxon>Pseudomonadati</taxon>
        <taxon>Pseudomonadota</taxon>
        <taxon>Betaproteobacteria</taxon>
        <taxon>Burkholderiales</taxon>
        <taxon>Burkholderiaceae</taxon>
        <taxon>Caballeronia</taxon>
    </lineage>
</organism>
<accession>A0A2U3IC60</accession>
<reference evidence="2" key="1">
    <citation type="submission" date="2018-01" db="EMBL/GenBank/DDBJ databases">
        <authorList>
            <person name="Peeters C."/>
        </authorList>
    </citation>
    <scope>NUCLEOTIDE SEQUENCE [LARGE SCALE GENOMIC DNA]</scope>
</reference>
<evidence type="ECO:0000313" key="2">
    <source>
        <dbReference type="Proteomes" id="UP000238169"/>
    </source>
</evidence>
<proteinExistence type="predicted"/>